<evidence type="ECO:0000256" key="1">
    <source>
        <dbReference type="ARBA" id="ARBA00023118"/>
    </source>
</evidence>
<dbReference type="EMBL" id="MIJE01000022">
    <property type="protein sequence ID" value="OEF97143.1"/>
    <property type="molecule type" value="Genomic_DNA"/>
</dbReference>
<dbReference type="InterPro" id="IPR005537">
    <property type="entry name" value="RAMP_III_fam"/>
</dbReference>
<accession>A0A1E5G2N1</accession>
<dbReference type="RefSeq" id="WP_069643189.1">
    <property type="nucleotide sequence ID" value="NZ_MIJE01000022.1"/>
</dbReference>
<keyword evidence="4" id="KW-1185">Reference proteome</keyword>
<protein>
    <recommendedName>
        <fullName evidence="2">CRISPR type III-associated protein domain-containing protein</fullName>
    </recommendedName>
</protein>
<gene>
    <name evidence="3" type="ORF">BHF68_05980</name>
</gene>
<evidence type="ECO:0000259" key="2">
    <source>
        <dbReference type="Pfam" id="PF03787"/>
    </source>
</evidence>
<sequence length="459" mass="52297">MIQASKIIKYQFTLMAKTPVYFGSEQQGELIKNAENKPILLGSSIGGALRNYLKELGTDDNKIRYFMGGNNGVDYEESRIYISDGKIILDVNNSDKDYIRRKEGTMINSDTGSAKDKHKYYLDYLLPGTKIIFNIECEVEDSEVESNYRQTVYDWANGFIQGALKLGGQQNNGFGQFDLEELRLEEVEIQSKQDLEDYIFSHRKGKFKPIPSTEIVKTITTKSHIKFSLSGSFPYGLYQNFKINDSERTGLQNRNGKYYLPATSIKGIFRSEFRILLSKFLDQEKVEQKLEEAFGSQKKKGAFVFNDVILENAGYVRTIRGQNCNQDKAVKAKEVKETDSIYIKIDRLTGGAYDGALIRQNEIYGQATIDICLEGDKHFVFPTIYILKRIAAGAIPIGGRTSIGLGEFHGNKIMLRGSVNGDFNLIRDARNIDMTKEQGERMKSDYELFKEWCNRELCR</sequence>
<dbReference type="AlphaFoldDB" id="A0A1E5G2N1"/>
<dbReference type="Proteomes" id="UP000094296">
    <property type="component" value="Unassembled WGS sequence"/>
</dbReference>
<feature type="domain" description="CRISPR type III-associated protein" evidence="2">
    <location>
        <begin position="13"/>
        <end position="177"/>
    </location>
</feature>
<dbReference type="Pfam" id="PF03787">
    <property type="entry name" value="RAMPs"/>
    <property type="match status" value="2"/>
</dbReference>
<evidence type="ECO:0000313" key="4">
    <source>
        <dbReference type="Proteomes" id="UP000094296"/>
    </source>
</evidence>
<feature type="domain" description="CRISPR type III-associated protein" evidence="2">
    <location>
        <begin position="252"/>
        <end position="408"/>
    </location>
</feature>
<proteinExistence type="predicted"/>
<dbReference type="PANTHER" id="PTHR35579">
    <property type="entry name" value="CRISPR SYSTEM CMS ENDORIBONUCLEASE CSM3"/>
    <property type="match status" value="1"/>
</dbReference>
<dbReference type="CDD" id="cd09726">
    <property type="entry name" value="RAMP_I_III"/>
    <property type="match status" value="2"/>
</dbReference>
<reference evidence="3 4" key="1">
    <citation type="submission" date="2016-09" db="EMBL/GenBank/DDBJ databases">
        <title>Draft genome sequence for the type strain of Desulfuribacillus alkaliarsenatis AHT28, an obligately anaerobic, sulfidogenic bacterium isolated from Russian soda lake sediments.</title>
        <authorList>
            <person name="Abin C.A."/>
            <person name="Hollibaugh J.T."/>
        </authorList>
    </citation>
    <scope>NUCLEOTIDE SEQUENCE [LARGE SCALE GENOMIC DNA]</scope>
    <source>
        <strain evidence="3 4">AHT28</strain>
    </source>
</reference>
<keyword evidence="1" id="KW-0051">Antiviral defense</keyword>
<comment type="caution">
    <text evidence="3">The sequence shown here is derived from an EMBL/GenBank/DDBJ whole genome shotgun (WGS) entry which is preliminary data.</text>
</comment>
<organism evidence="3 4">
    <name type="scientific">Desulfuribacillus alkaliarsenatis</name>
    <dbReference type="NCBI Taxonomy" id="766136"/>
    <lineage>
        <taxon>Bacteria</taxon>
        <taxon>Bacillati</taxon>
        <taxon>Bacillota</taxon>
        <taxon>Desulfuribacillia</taxon>
        <taxon>Desulfuribacillales</taxon>
        <taxon>Desulfuribacillaceae</taxon>
        <taxon>Desulfuribacillus</taxon>
    </lineage>
</organism>
<dbReference type="GO" id="GO:0051607">
    <property type="term" value="P:defense response to virus"/>
    <property type="evidence" value="ECO:0007669"/>
    <property type="project" value="UniProtKB-KW"/>
</dbReference>
<dbReference type="STRING" id="766136.BHF68_05980"/>
<name>A0A1E5G2N1_9FIRM</name>
<dbReference type="InterPro" id="IPR052216">
    <property type="entry name" value="CRISPR_Csm3_endoribonuclease"/>
</dbReference>
<evidence type="ECO:0000313" key="3">
    <source>
        <dbReference type="EMBL" id="OEF97143.1"/>
    </source>
</evidence>
<dbReference type="PANTHER" id="PTHR35579:SF6">
    <property type="entry name" value="DUF324 DOMAIN-CONTAINING PROTEIN"/>
    <property type="match status" value="1"/>
</dbReference>